<evidence type="ECO:0000313" key="3">
    <source>
        <dbReference type="Proteomes" id="UP000799118"/>
    </source>
</evidence>
<evidence type="ECO:0000313" key="2">
    <source>
        <dbReference type="EMBL" id="KAE9411601.1"/>
    </source>
</evidence>
<accession>A0A6A4ILV0</accession>
<keyword evidence="3" id="KW-1185">Reference proteome</keyword>
<sequence>MPRVVFVGGVAYLQWYKYNVLTKMELAFAPGYDPALEVAKHYYTRTSGPNKLGPEETEHLRRREQDWIDQIVQGEEPGHYYVLLGPKGSGKGTMIFDSMKAIQADGVAMCDAHPDLEVFRLRLGKALNYEFNEDSQTGLFQRRDPREAGPSLDIERAMNKLEKVALRCVMRRKKPLVLIINNVHYFNNDQDGRNMLLQLQQRAEAWAASGIMTIVFSTDDFWPFHVLSISDLNTNEALRACTRMRMNVKGKIEDHESIQEAVSIVGGRLSYLNKVATSKDALVMANSLLDVEKAWLLSQIGLIQDCDDDVMDEQKWSSCSWLLLQEFEKEREEVKPCKDGKDELPELPMPFIPYWKCRQIMTRPDFLEELDRINVISIDVNHNVRPDSMLILSAARQVVEMEDFEEILNSVRDRIDEIESLHRTRELTFKDVDKGDRIRLVVDKGGSKLLESRRS</sequence>
<name>A0A6A4ILV0_9AGAR</name>
<protein>
    <recommendedName>
        <fullName evidence="1">AAA protein C-terminal winged helix domain-containing protein</fullName>
    </recommendedName>
</protein>
<dbReference type="Proteomes" id="UP000799118">
    <property type="component" value="Unassembled WGS sequence"/>
</dbReference>
<dbReference type="Pfam" id="PF24913">
    <property type="entry name" value="WHD_AAA_fung"/>
    <property type="match status" value="1"/>
</dbReference>
<organism evidence="2 3">
    <name type="scientific">Gymnopus androsaceus JB14</name>
    <dbReference type="NCBI Taxonomy" id="1447944"/>
    <lineage>
        <taxon>Eukaryota</taxon>
        <taxon>Fungi</taxon>
        <taxon>Dikarya</taxon>
        <taxon>Basidiomycota</taxon>
        <taxon>Agaricomycotina</taxon>
        <taxon>Agaricomycetes</taxon>
        <taxon>Agaricomycetidae</taxon>
        <taxon>Agaricales</taxon>
        <taxon>Marasmiineae</taxon>
        <taxon>Omphalotaceae</taxon>
        <taxon>Gymnopus</taxon>
    </lineage>
</organism>
<proteinExistence type="predicted"/>
<dbReference type="InterPro" id="IPR027417">
    <property type="entry name" value="P-loop_NTPase"/>
</dbReference>
<dbReference type="OrthoDB" id="511599at2759"/>
<dbReference type="Gene3D" id="3.40.50.300">
    <property type="entry name" value="P-loop containing nucleotide triphosphate hydrolases"/>
    <property type="match status" value="1"/>
</dbReference>
<feature type="domain" description="AAA protein C-terminal winged helix" evidence="1">
    <location>
        <begin position="298"/>
        <end position="419"/>
    </location>
</feature>
<dbReference type="SUPFAM" id="SSF52540">
    <property type="entry name" value="P-loop containing nucleoside triphosphate hydrolases"/>
    <property type="match status" value="1"/>
</dbReference>
<evidence type="ECO:0000259" key="1">
    <source>
        <dbReference type="Pfam" id="PF24913"/>
    </source>
</evidence>
<dbReference type="PANTHER" id="PTHR36168:SF1">
    <property type="entry name" value="ORC1-LIKE AAA ATPASE DOMAIN-CONTAINING PROTEIN"/>
    <property type="match status" value="1"/>
</dbReference>
<dbReference type="AlphaFoldDB" id="A0A6A4ILV0"/>
<gene>
    <name evidence="2" type="ORF">BT96DRAFT_952594</name>
</gene>
<dbReference type="InterPro" id="IPR056808">
    <property type="entry name" value="HTH_AAA"/>
</dbReference>
<dbReference type="PANTHER" id="PTHR36168">
    <property type="entry name" value="CHROMOSOME 1, WHOLE GENOME SHOTGUN SEQUENCE"/>
    <property type="match status" value="1"/>
</dbReference>
<dbReference type="EMBL" id="ML769383">
    <property type="protein sequence ID" value="KAE9411601.1"/>
    <property type="molecule type" value="Genomic_DNA"/>
</dbReference>
<reference evidence="2" key="1">
    <citation type="journal article" date="2019" name="Environ. Microbiol.">
        <title>Fungal ecological strategies reflected in gene transcription - a case study of two litter decomposers.</title>
        <authorList>
            <person name="Barbi F."/>
            <person name="Kohler A."/>
            <person name="Barry K."/>
            <person name="Baskaran P."/>
            <person name="Daum C."/>
            <person name="Fauchery L."/>
            <person name="Ihrmark K."/>
            <person name="Kuo A."/>
            <person name="LaButti K."/>
            <person name="Lipzen A."/>
            <person name="Morin E."/>
            <person name="Grigoriev I.V."/>
            <person name="Henrissat B."/>
            <person name="Lindahl B."/>
            <person name="Martin F."/>
        </authorList>
    </citation>
    <scope>NUCLEOTIDE SEQUENCE</scope>
    <source>
        <strain evidence="2">JB14</strain>
    </source>
</reference>